<organism evidence="1 2">
    <name type="scientific">Cupriavidus taiwanensis</name>
    <dbReference type="NCBI Taxonomy" id="164546"/>
    <lineage>
        <taxon>Bacteria</taxon>
        <taxon>Pseudomonadati</taxon>
        <taxon>Pseudomonadota</taxon>
        <taxon>Betaproteobacteria</taxon>
        <taxon>Burkholderiales</taxon>
        <taxon>Burkholderiaceae</taxon>
        <taxon>Cupriavidus</taxon>
    </lineage>
</organism>
<gene>
    <name evidence="1" type="ORF">CT19425_P30085</name>
</gene>
<protein>
    <submittedName>
        <fullName evidence="1">Uncharacterized protein</fullName>
    </submittedName>
</protein>
<dbReference type="Proteomes" id="UP000255505">
    <property type="component" value="Plasmid III"/>
</dbReference>
<keyword evidence="1" id="KW-0614">Plasmid</keyword>
<reference evidence="1 2" key="1">
    <citation type="submission" date="2018-01" db="EMBL/GenBank/DDBJ databases">
        <authorList>
            <person name="Gaut B.S."/>
            <person name="Morton B.R."/>
            <person name="Clegg M.T."/>
            <person name="Duvall M.R."/>
        </authorList>
    </citation>
    <scope>NUCLEOTIDE SEQUENCE [LARGE SCALE GENOMIC DNA]</scope>
    <source>
        <strain evidence="1">Cupriavidus taiwanensis LMG 19425</strain>
        <plasmid evidence="2">Plasmid iii</plasmid>
    </source>
</reference>
<proteinExistence type="predicted"/>
<dbReference type="AlphaFoldDB" id="A0A375IRE0"/>
<evidence type="ECO:0000313" key="2">
    <source>
        <dbReference type="Proteomes" id="UP000255505"/>
    </source>
</evidence>
<dbReference type="EMBL" id="LT991978">
    <property type="protein sequence ID" value="SPK77236.1"/>
    <property type="molecule type" value="Genomic_DNA"/>
</dbReference>
<sequence length="57" mass="6000">MLDERSTISPGTHVDSGLCPKVVARSQSIEVLANIAARGSHSGTLDSNPSRQALQCH</sequence>
<name>A0A375IRE0_9BURK</name>
<evidence type="ECO:0000313" key="1">
    <source>
        <dbReference type="EMBL" id="SPK77236.1"/>
    </source>
</evidence>
<geneLocation type="plasmid" evidence="1">
    <name>III</name>
</geneLocation>
<accession>A0A375IRE0</accession>